<sequence length="395" mass="41516">MKQSGSGTDFAIRASAFCAVVFFASGIIYPFLPVWLAARGLADTELAAVLAAPLFLRPILTAPLAALTDRFRNLAHAAAAFAFAAGIAFACLGAVHGFWPTLVLTALAIMLWNFLIPLSDAVNLVGVRDHGLVYARLRIWGSFAFIVASLITAAAIRLIALPGVFLLLTATFLIGGVISLAVPEVGPSLPSRDGIGWRTAFSEPVIRRAFLGASCTVGSHGAYYTFASLYWHSIGFSAFSIAAMWAVSVTAELLVLWVVGRIPQPGARRCLVAGALVAVLRWAFFPFAVAPGAALLLQALHAITFAFNHIGVMRAIGSVSAPGHTARLQALYQLTSGLVLAVATLAAGPLYRLSPAYAFSVMALLAGAGLFFSFPLERGLHPQRDVPGGETIAPS</sequence>
<dbReference type="RefSeq" id="WP_177176761.1">
    <property type="nucleotide sequence ID" value="NZ_FOFG01000004.1"/>
</dbReference>
<keyword evidence="3" id="KW-1003">Cell membrane</keyword>
<feature type="transmembrane region" description="Helical" evidence="8">
    <location>
        <begin position="165"/>
        <end position="185"/>
    </location>
</feature>
<organism evidence="10 11">
    <name type="scientific">Faunimonas pinastri</name>
    <dbReference type="NCBI Taxonomy" id="1855383"/>
    <lineage>
        <taxon>Bacteria</taxon>
        <taxon>Pseudomonadati</taxon>
        <taxon>Pseudomonadota</taxon>
        <taxon>Alphaproteobacteria</taxon>
        <taxon>Hyphomicrobiales</taxon>
        <taxon>Afifellaceae</taxon>
        <taxon>Faunimonas</taxon>
    </lineage>
</organism>
<dbReference type="Proteomes" id="UP000199647">
    <property type="component" value="Unassembled WGS sequence"/>
</dbReference>
<feature type="transmembrane region" description="Helical" evidence="8">
    <location>
        <begin position="102"/>
        <end position="127"/>
    </location>
</feature>
<feature type="domain" description="Major facilitator superfamily associated" evidence="9">
    <location>
        <begin position="20"/>
        <end position="359"/>
    </location>
</feature>
<feature type="transmembrane region" description="Helical" evidence="8">
    <location>
        <begin position="205"/>
        <end position="226"/>
    </location>
</feature>
<feature type="transmembrane region" description="Helical" evidence="8">
    <location>
        <begin position="295"/>
        <end position="316"/>
    </location>
</feature>
<feature type="transmembrane region" description="Helical" evidence="8">
    <location>
        <begin position="238"/>
        <end position="259"/>
    </location>
</feature>
<protein>
    <submittedName>
        <fullName evidence="10">MFS transporter, PPP family, 3-phenylpropionic acid transporter</fullName>
    </submittedName>
</protein>
<feature type="transmembrane region" description="Helical" evidence="8">
    <location>
        <begin position="74"/>
        <end position="96"/>
    </location>
</feature>
<evidence type="ECO:0000256" key="7">
    <source>
        <dbReference type="ARBA" id="ARBA00023136"/>
    </source>
</evidence>
<evidence type="ECO:0000256" key="8">
    <source>
        <dbReference type="SAM" id="Phobius"/>
    </source>
</evidence>
<dbReference type="PIRSF" id="PIRSF004925">
    <property type="entry name" value="HcaT"/>
    <property type="match status" value="1"/>
</dbReference>
<keyword evidence="11" id="KW-1185">Reference proteome</keyword>
<feature type="transmembrane region" description="Helical" evidence="8">
    <location>
        <begin position="12"/>
        <end position="34"/>
    </location>
</feature>
<dbReference type="InterPro" id="IPR024989">
    <property type="entry name" value="MFS_assoc_dom"/>
</dbReference>
<evidence type="ECO:0000256" key="4">
    <source>
        <dbReference type="ARBA" id="ARBA00022519"/>
    </source>
</evidence>
<evidence type="ECO:0000259" key="9">
    <source>
        <dbReference type="Pfam" id="PF12832"/>
    </source>
</evidence>
<evidence type="ECO:0000256" key="3">
    <source>
        <dbReference type="ARBA" id="ARBA00022475"/>
    </source>
</evidence>
<feature type="transmembrane region" description="Helical" evidence="8">
    <location>
        <begin position="271"/>
        <end position="289"/>
    </location>
</feature>
<dbReference type="Pfam" id="PF12832">
    <property type="entry name" value="MFS_1_like"/>
    <property type="match status" value="1"/>
</dbReference>
<dbReference type="GO" id="GO:0005886">
    <property type="term" value="C:plasma membrane"/>
    <property type="evidence" value="ECO:0007669"/>
    <property type="project" value="UniProtKB-SubCell"/>
</dbReference>
<dbReference type="PANTHER" id="PTHR23522">
    <property type="entry name" value="BLL5896 PROTEIN"/>
    <property type="match status" value="1"/>
</dbReference>
<proteinExistence type="predicted"/>
<evidence type="ECO:0000256" key="1">
    <source>
        <dbReference type="ARBA" id="ARBA00004429"/>
    </source>
</evidence>
<evidence type="ECO:0000256" key="2">
    <source>
        <dbReference type="ARBA" id="ARBA00022448"/>
    </source>
</evidence>
<evidence type="ECO:0000313" key="11">
    <source>
        <dbReference type="Proteomes" id="UP000199647"/>
    </source>
</evidence>
<dbReference type="STRING" id="1855383.SAMN05216548_10471"/>
<dbReference type="AlphaFoldDB" id="A0A1H9FDV6"/>
<feature type="transmembrane region" description="Helical" evidence="8">
    <location>
        <begin position="356"/>
        <end position="374"/>
    </location>
</feature>
<accession>A0A1H9FDV6</accession>
<evidence type="ECO:0000256" key="5">
    <source>
        <dbReference type="ARBA" id="ARBA00022692"/>
    </source>
</evidence>
<keyword evidence="5 8" id="KW-0812">Transmembrane</keyword>
<dbReference type="InterPro" id="IPR026032">
    <property type="entry name" value="HcaT-like"/>
</dbReference>
<dbReference type="NCBIfam" id="NF037955">
    <property type="entry name" value="mfs"/>
    <property type="match status" value="1"/>
</dbReference>
<dbReference type="InterPro" id="IPR036259">
    <property type="entry name" value="MFS_trans_sf"/>
</dbReference>
<dbReference type="SUPFAM" id="SSF103473">
    <property type="entry name" value="MFS general substrate transporter"/>
    <property type="match status" value="1"/>
</dbReference>
<reference evidence="10 11" key="1">
    <citation type="submission" date="2016-10" db="EMBL/GenBank/DDBJ databases">
        <authorList>
            <person name="de Groot N.N."/>
        </authorList>
    </citation>
    <scope>NUCLEOTIDE SEQUENCE [LARGE SCALE GENOMIC DNA]</scope>
    <source>
        <strain evidence="10 11">A52C2</strain>
    </source>
</reference>
<evidence type="ECO:0000256" key="6">
    <source>
        <dbReference type="ARBA" id="ARBA00022989"/>
    </source>
</evidence>
<dbReference type="GO" id="GO:0030395">
    <property type="term" value="F:lactose binding"/>
    <property type="evidence" value="ECO:0007669"/>
    <property type="project" value="TreeGrafter"/>
</dbReference>
<gene>
    <name evidence="10" type="ORF">SAMN05216548_10471</name>
</gene>
<dbReference type="GO" id="GO:0015528">
    <property type="term" value="F:lactose:proton symporter activity"/>
    <property type="evidence" value="ECO:0007669"/>
    <property type="project" value="TreeGrafter"/>
</dbReference>
<evidence type="ECO:0000313" key="10">
    <source>
        <dbReference type="EMBL" id="SEQ35508.1"/>
    </source>
</evidence>
<name>A0A1H9FDV6_9HYPH</name>
<feature type="transmembrane region" description="Helical" evidence="8">
    <location>
        <begin position="328"/>
        <end position="350"/>
    </location>
</feature>
<keyword evidence="7 8" id="KW-0472">Membrane</keyword>
<keyword evidence="2" id="KW-0813">Transport</keyword>
<dbReference type="PANTHER" id="PTHR23522:SF10">
    <property type="entry name" value="3-PHENYLPROPIONIC ACID TRANSPORTER-RELATED"/>
    <property type="match status" value="1"/>
</dbReference>
<comment type="subcellular location">
    <subcellularLocation>
        <location evidence="1">Cell inner membrane</location>
        <topology evidence="1">Multi-pass membrane protein</topology>
    </subcellularLocation>
</comment>
<dbReference type="Gene3D" id="1.20.1250.20">
    <property type="entry name" value="MFS general substrate transporter like domains"/>
    <property type="match status" value="2"/>
</dbReference>
<keyword evidence="6 8" id="KW-1133">Transmembrane helix</keyword>
<dbReference type="EMBL" id="FOFG01000004">
    <property type="protein sequence ID" value="SEQ35508.1"/>
    <property type="molecule type" value="Genomic_DNA"/>
</dbReference>
<feature type="transmembrane region" description="Helical" evidence="8">
    <location>
        <begin position="139"/>
        <end position="159"/>
    </location>
</feature>
<keyword evidence="4" id="KW-0997">Cell inner membrane</keyword>